<feature type="non-terminal residue" evidence="1">
    <location>
        <position position="386"/>
    </location>
</feature>
<protein>
    <recommendedName>
        <fullName evidence="2">Terminase large subunit gp17-like C-terminal domain-containing protein</fullName>
    </recommendedName>
</protein>
<gene>
    <name evidence="1" type="ORF">LCGC14_2519490</name>
</gene>
<proteinExistence type="predicted"/>
<dbReference type="AlphaFoldDB" id="A0A0F9AWU0"/>
<evidence type="ECO:0008006" key="2">
    <source>
        <dbReference type="Google" id="ProtNLM"/>
    </source>
</evidence>
<dbReference type="EMBL" id="LAZR01040609">
    <property type="protein sequence ID" value="KKL14064.1"/>
    <property type="molecule type" value="Genomic_DNA"/>
</dbReference>
<reference evidence="1" key="1">
    <citation type="journal article" date="2015" name="Nature">
        <title>Complex archaea that bridge the gap between prokaryotes and eukaryotes.</title>
        <authorList>
            <person name="Spang A."/>
            <person name="Saw J.H."/>
            <person name="Jorgensen S.L."/>
            <person name="Zaremba-Niedzwiedzka K."/>
            <person name="Martijn J."/>
            <person name="Lind A.E."/>
            <person name="van Eijk R."/>
            <person name="Schleper C."/>
            <person name="Guy L."/>
            <person name="Ettema T.J."/>
        </authorList>
    </citation>
    <scope>NUCLEOTIDE SEQUENCE</scope>
</reference>
<evidence type="ECO:0000313" key="1">
    <source>
        <dbReference type="EMBL" id="KKL14064.1"/>
    </source>
</evidence>
<organism evidence="1">
    <name type="scientific">marine sediment metagenome</name>
    <dbReference type="NCBI Taxonomy" id="412755"/>
    <lineage>
        <taxon>unclassified sequences</taxon>
        <taxon>metagenomes</taxon>
        <taxon>ecological metagenomes</taxon>
    </lineage>
</organism>
<comment type="caution">
    <text evidence="1">The sequence shown here is derived from an EMBL/GenBank/DDBJ whole genome shotgun (WGS) entry which is preliminary data.</text>
</comment>
<accession>A0A0F9AWU0</accession>
<sequence>MLKTIDPPYLTKTLSKEHAPIVKGALLDPLASMRALTKQSLFYFMRYFWDTYSQDTFISNWHIEELCKELEIVARRVANGEKKEYDLIINVPPGTTKTATVSIFFPVWCWVNWYWMRFITSSHSSTLSLESAEYSRDIIRSEKFRQLFSEIDIKQDKDAKSNFRVVKKFPTVPGQVPRIIQGGGRVSTSVDARIMGFHSHIYIPDDIIDPKRALSEVGVKTAQEHLQNLSTRKTDKEVSTMIMIMQRLCEGDPTGFWLERHKDDTRHICLPGQIRDYGKFLKPPEWKKFYVNDLMDPRRMSWDVLKHMEADLGQYGFAGQVGQNPTPPGGGMFKVDNFIIIDRLSSDTNIVKTVRYWDKAGTEGGTGARTAGVKMSVMTSGKYVIH</sequence>
<name>A0A0F9AWU0_9ZZZZ</name>